<dbReference type="CDD" id="cd00531">
    <property type="entry name" value="NTF2_like"/>
    <property type="match status" value="1"/>
</dbReference>
<evidence type="ECO:0000313" key="3">
    <source>
        <dbReference type="Proteomes" id="UP000534294"/>
    </source>
</evidence>
<sequence length="144" mass="16057">MRFLSALWLCCLLVACSPAAPADQPEIETFLQRYFSTWSAKDMTGYQSCFHPTARISFVGAKGQTDSQGLTDFIHGQKLGHERSPEPMTEVPTDMKISGDARVAQAAVRWKLTKGRETVTGTDYFTLVKTPEGWKIASLVFYND</sequence>
<dbReference type="AlphaFoldDB" id="A0A7W8DQ22"/>
<gene>
    <name evidence="2" type="ORF">HNQ64_002156</name>
</gene>
<protein>
    <recommendedName>
        <fullName evidence="4">DUF4440 domain-containing protein</fullName>
    </recommendedName>
</protein>
<evidence type="ECO:0000256" key="1">
    <source>
        <dbReference type="SAM" id="SignalP"/>
    </source>
</evidence>
<feature type="chain" id="PRO_5031368377" description="DUF4440 domain-containing protein" evidence="1">
    <location>
        <begin position="23"/>
        <end position="144"/>
    </location>
</feature>
<dbReference type="InterPro" id="IPR039437">
    <property type="entry name" value="FrzH/put_lumazine-bd"/>
</dbReference>
<accession>A0A7W8DQ22</accession>
<dbReference type="RefSeq" id="WP_184208204.1">
    <property type="nucleotide sequence ID" value="NZ_JACHIF010000003.1"/>
</dbReference>
<organism evidence="2 3">
    <name type="scientific">Prosthecobacter dejongeii</name>
    <dbReference type="NCBI Taxonomy" id="48465"/>
    <lineage>
        <taxon>Bacteria</taxon>
        <taxon>Pseudomonadati</taxon>
        <taxon>Verrucomicrobiota</taxon>
        <taxon>Verrucomicrobiia</taxon>
        <taxon>Verrucomicrobiales</taxon>
        <taxon>Verrucomicrobiaceae</taxon>
        <taxon>Prosthecobacter</taxon>
    </lineage>
</organism>
<feature type="signal peptide" evidence="1">
    <location>
        <begin position="1"/>
        <end position="22"/>
    </location>
</feature>
<evidence type="ECO:0008006" key="4">
    <source>
        <dbReference type="Google" id="ProtNLM"/>
    </source>
</evidence>
<proteinExistence type="predicted"/>
<dbReference type="Gene3D" id="3.10.450.50">
    <property type="match status" value="1"/>
</dbReference>
<dbReference type="SUPFAM" id="SSF54427">
    <property type="entry name" value="NTF2-like"/>
    <property type="match status" value="1"/>
</dbReference>
<comment type="caution">
    <text evidence="2">The sequence shown here is derived from an EMBL/GenBank/DDBJ whole genome shotgun (WGS) entry which is preliminary data.</text>
</comment>
<dbReference type="Proteomes" id="UP000534294">
    <property type="component" value="Unassembled WGS sequence"/>
</dbReference>
<dbReference type="PROSITE" id="PS51257">
    <property type="entry name" value="PROKAR_LIPOPROTEIN"/>
    <property type="match status" value="1"/>
</dbReference>
<keyword evidence="1" id="KW-0732">Signal</keyword>
<keyword evidence="3" id="KW-1185">Reference proteome</keyword>
<dbReference type="EMBL" id="JACHIF010000003">
    <property type="protein sequence ID" value="MBB5037907.1"/>
    <property type="molecule type" value="Genomic_DNA"/>
</dbReference>
<reference evidence="2 3" key="1">
    <citation type="submission" date="2020-08" db="EMBL/GenBank/DDBJ databases">
        <title>Genomic Encyclopedia of Type Strains, Phase IV (KMG-IV): sequencing the most valuable type-strain genomes for metagenomic binning, comparative biology and taxonomic classification.</title>
        <authorList>
            <person name="Goeker M."/>
        </authorList>
    </citation>
    <scope>NUCLEOTIDE SEQUENCE [LARGE SCALE GENOMIC DNA]</scope>
    <source>
        <strain evidence="2 3">DSM 12251</strain>
    </source>
</reference>
<dbReference type="InterPro" id="IPR032710">
    <property type="entry name" value="NTF2-like_dom_sf"/>
</dbReference>
<evidence type="ECO:0000313" key="2">
    <source>
        <dbReference type="EMBL" id="MBB5037907.1"/>
    </source>
</evidence>
<name>A0A7W8DQ22_9BACT</name>
<dbReference type="Pfam" id="PF12893">
    <property type="entry name" value="Lumazine_bd_2"/>
    <property type="match status" value="1"/>
</dbReference>